<feature type="transmembrane region" description="Helical" evidence="1">
    <location>
        <begin position="150"/>
        <end position="171"/>
    </location>
</feature>
<organism evidence="3 4">
    <name type="scientific">Leptospira santarosai</name>
    <dbReference type="NCBI Taxonomy" id="28183"/>
    <lineage>
        <taxon>Bacteria</taxon>
        <taxon>Pseudomonadati</taxon>
        <taxon>Spirochaetota</taxon>
        <taxon>Spirochaetia</taxon>
        <taxon>Leptospirales</taxon>
        <taxon>Leptospiraceae</taxon>
        <taxon>Leptospira</taxon>
    </lineage>
</organism>
<gene>
    <name evidence="3" type="ORF">XB16_3740</name>
</gene>
<dbReference type="AlphaFoldDB" id="A0A2P1QYQ0"/>
<dbReference type="PANTHER" id="PTHR42709:SF4">
    <property type="entry name" value="INNER MEMBRANE PROTEIN YQAA"/>
    <property type="match status" value="1"/>
</dbReference>
<dbReference type="InterPro" id="IPR051311">
    <property type="entry name" value="DedA_domain"/>
</dbReference>
<feature type="transmembrane region" description="Helical" evidence="1">
    <location>
        <begin position="35"/>
        <end position="56"/>
    </location>
</feature>
<keyword evidence="1" id="KW-0812">Transmembrane</keyword>
<evidence type="ECO:0000313" key="4">
    <source>
        <dbReference type="Proteomes" id="UP000033961"/>
    </source>
</evidence>
<evidence type="ECO:0000313" key="3">
    <source>
        <dbReference type="EMBL" id="AVQ14014.1"/>
    </source>
</evidence>
<sequence>MRKKLYSNSVGIRIRPELKGTIVEQGVWEILSKLISIYGGVGLAIVSFASATILPFSSEAALTLAIVSGLSPMEAVVWASFGNCVACMVNYFLGYGSETFVRKKLESSSTFQNIYQKMNTIGWPILLLSFLPVIGDPITILAGFLRQKLWLFAIVVFTLRIVRYVLLAFVLTRS</sequence>
<keyword evidence="1" id="KW-0472">Membrane</keyword>
<evidence type="ECO:0000256" key="1">
    <source>
        <dbReference type="SAM" id="Phobius"/>
    </source>
</evidence>
<feature type="domain" description="VTT" evidence="2">
    <location>
        <begin position="63"/>
        <end position="170"/>
    </location>
</feature>
<accession>A0A2P1QYQ0</accession>
<dbReference type="Proteomes" id="UP000033961">
    <property type="component" value="Chromosome II"/>
</dbReference>
<reference evidence="3 4" key="1">
    <citation type="journal article" date="2015" name="Genome Announc.">
        <title>Draft Genome Sequences of Leptospira santarosai Strains U160, U164, and U233, Isolated from Asymptomatic Cattle.</title>
        <authorList>
            <person name="Kremer F.S."/>
            <person name="Eslabao M.R."/>
            <person name="Provisor M."/>
            <person name="Woloski R.D."/>
            <person name="Ramires O.V."/>
            <person name="Moreno L.Z."/>
            <person name="Moreno A.M."/>
            <person name="Hamond C."/>
            <person name="Lilenbaum W."/>
            <person name="Dellagostin O.A."/>
        </authorList>
    </citation>
    <scope>NUCLEOTIDE SEQUENCE [LARGE SCALE GENOMIC DNA]</scope>
    <source>
        <strain evidence="3 4">U160</strain>
    </source>
</reference>
<dbReference type="EMBL" id="CP027844">
    <property type="protein sequence ID" value="AVQ14014.1"/>
    <property type="molecule type" value="Genomic_DNA"/>
</dbReference>
<evidence type="ECO:0000259" key="2">
    <source>
        <dbReference type="Pfam" id="PF09335"/>
    </source>
</evidence>
<keyword evidence="1" id="KW-1133">Transmembrane helix</keyword>
<dbReference type="PANTHER" id="PTHR42709">
    <property type="entry name" value="ALKALINE PHOSPHATASE LIKE PROTEIN"/>
    <property type="match status" value="1"/>
</dbReference>
<name>A0A2P1QYQ0_9LEPT</name>
<proteinExistence type="predicted"/>
<dbReference type="Pfam" id="PF09335">
    <property type="entry name" value="VTT_dom"/>
    <property type="match status" value="1"/>
</dbReference>
<feature type="transmembrane region" description="Helical" evidence="1">
    <location>
        <begin position="76"/>
        <end position="95"/>
    </location>
</feature>
<feature type="transmembrane region" description="Helical" evidence="1">
    <location>
        <begin position="121"/>
        <end position="144"/>
    </location>
</feature>
<dbReference type="InterPro" id="IPR032816">
    <property type="entry name" value="VTT_dom"/>
</dbReference>
<protein>
    <submittedName>
        <fullName evidence="3">SNARE-like domain protein</fullName>
    </submittedName>
</protein>